<organism evidence="4 5">
    <name type="scientific">Rickettsiella grylli</name>
    <dbReference type="NCBI Taxonomy" id="59196"/>
    <lineage>
        <taxon>Bacteria</taxon>
        <taxon>Pseudomonadati</taxon>
        <taxon>Pseudomonadota</taxon>
        <taxon>Gammaproteobacteria</taxon>
        <taxon>Legionellales</taxon>
        <taxon>Coxiellaceae</taxon>
        <taxon>Rickettsiella</taxon>
    </lineage>
</organism>
<evidence type="ECO:0008006" key="6">
    <source>
        <dbReference type="Google" id="ProtNLM"/>
    </source>
</evidence>
<dbReference type="Gene3D" id="1.10.1040.20">
    <property type="entry name" value="ProC-like, C-terminal domain"/>
    <property type="match status" value="1"/>
</dbReference>
<dbReference type="Gene3D" id="3.40.50.720">
    <property type="entry name" value="NAD(P)-binding Rossmann-like Domain"/>
    <property type="match status" value="1"/>
</dbReference>
<keyword evidence="5" id="KW-1185">Reference proteome</keyword>
<dbReference type="RefSeq" id="WP_006034713.1">
    <property type="nucleotide sequence ID" value="NZ_AAQJ02000001.1"/>
</dbReference>
<dbReference type="PANTHER" id="PTHR40459">
    <property type="entry name" value="CONSERVED HYPOTHETICAL ALANINE AND LEUCINE RICH PROTEIN"/>
    <property type="match status" value="1"/>
</dbReference>
<dbReference type="InterPro" id="IPR019665">
    <property type="entry name" value="OxRdtase/DH_put_Rossmann_dom"/>
</dbReference>
<dbReference type="EMBL" id="AAQJ02000001">
    <property type="protein sequence ID" value="EDP45725.1"/>
    <property type="molecule type" value="Genomic_DNA"/>
</dbReference>
<dbReference type="Pfam" id="PF10728">
    <property type="entry name" value="DUF2520"/>
    <property type="match status" value="1"/>
</dbReference>
<accession>A8PPS1</accession>
<gene>
    <name evidence="4" type="ORF">RICGR_1364</name>
</gene>
<evidence type="ECO:0000256" key="1">
    <source>
        <dbReference type="ARBA" id="ARBA00023002"/>
    </source>
</evidence>
<dbReference type="InterPro" id="IPR037108">
    <property type="entry name" value="TM1727-like_C_sf"/>
</dbReference>
<dbReference type="eggNOG" id="COG5495">
    <property type="taxonomic scope" value="Bacteria"/>
</dbReference>
<evidence type="ECO:0000313" key="4">
    <source>
        <dbReference type="EMBL" id="EDP45725.1"/>
    </source>
</evidence>
<keyword evidence="1" id="KW-0560">Oxidoreductase</keyword>
<feature type="domain" description="DUF2520" evidence="3">
    <location>
        <begin position="138"/>
        <end position="265"/>
    </location>
</feature>
<comment type="caution">
    <text evidence="4">The sequence shown here is derived from an EMBL/GenBank/DDBJ whole genome shotgun (WGS) entry which is preliminary data.</text>
</comment>
<evidence type="ECO:0000259" key="3">
    <source>
        <dbReference type="Pfam" id="PF10728"/>
    </source>
</evidence>
<dbReference type="InterPro" id="IPR008927">
    <property type="entry name" value="6-PGluconate_DH-like_C_sf"/>
</dbReference>
<dbReference type="Proteomes" id="UP000054075">
    <property type="component" value="Unassembled WGS sequence"/>
</dbReference>
<dbReference type="InterPro" id="IPR018931">
    <property type="entry name" value="DUF2520"/>
</dbReference>
<reference evidence="4" key="2">
    <citation type="submission" date="2007-10" db="EMBL/GenBank/DDBJ databases">
        <authorList>
            <person name="Myers G.S."/>
        </authorList>
    </citation>
    <scope>NUCLEOTIDE SEQUENCE [LARGE SCALE GENOMIC DNA]</scope>
</reference>
<name>A8PPS1_9COXI</name>
<dbReference type="GO" id="GO:0016491">
    <property type="term" value="F:oxidoreductase activity"/>
    <property type="evidence" value="ECO:0007669"/>
    <property type="project" value="UniProtKB-KW"/>
</dbReference>
<evidence type="ECO:0000313" key="5">
    <source>
        <dbReference type="Proteomes" id="UP000054075"/>
    </source>
</evidence>
<dbReference type="SUPFAM" id="SSF51735">
    <property type="entry name" value="NAD(P)-binding Rossmann-fold domains"/>
    <property type="match status" value="1"/>
</dbReference>
<dbReference type="STRING" id="59196.RICGR_1364"/>
<reference evidence="4" key="1">
    <citation type="submission" date="2006-04" db="EMBL/GenBank/DDBJ databases">
        <authorList>
            <person name="Seshadri R."/>
            <person name="Federici B.A."/>
        </authorList>
    </citation>
    <scope>NUCLEOTIDE SEQUENCE [LARGE SCALE GENOMIC DNA]</scope>
</reference>
<proteinExistence type="predicted"/>
<dbReference type="PANTHER" id="PTHR40459:SF1">
    <property type="entry name" value="CONSERVED HYPOTHETICAL ALANINE AND LEUCINE RICH PROTEIN"/>
    <property type="match status" value="1"/>
</dbReference>
<evidence type="ECO:0000259" key="2">
    <source>
        <dbReference type="Pfam" id="PF10727"/>
    </source>
</evidence>
<dbReference type="SUPFAM" id="SSF48179">
    <property type="entry name" value="6-phosphogluconate dehydrogenase C-terminal domain-like"/>
    <property type="match status" value="1"/>
</dbReference>
<protein>
    <recommendedName>
        <fullName evidence="6">DUF2520 domain-containing protein</fullName>
    </recommendedName>
</protein>
<dbReference type="AlphaFoldDB" id="A8PPS1"/>
<dbReference type="OrthoDB" id="8650434at2"/>
<dbReference type="Pfam" id="PF10727">
    <property type="entry name" value="Rossmann-like"/>
    <property type="match status" value="1"/>
</dbReference>
<sequence length="284" mass="31662">MKLKLNIIGCGRLGKVLGALLIKTQRVCIQDIFNLTRSSSKKAVDFIGQGRVCETLGQLRAADIYLIATPDDFIEPIAHQLTLQRQLKQGDVIFHCSGLLTSDVLNSVTCLGGYIASLHPLYSFSHPRIDIKNFKGTYCAFEGNKEALDRLFPLIKAIEGRLLKIEKKAKPFYHIASVFGANYLLTLAAMAKDCYLKSGFDEEWSIKLTQQLMSQTLAKIHPLKSNNALTGPLERADINTLKKHLAVLNEFPELKNSYKALGKATLRLIDHKETLKTTLTALFD</sequence>
<dbReference type="InterPro" id="IPR036291">
    <property type="entry name" value="NAD(P)-bd_dom_sf"/>
</dbReference>
<feature type="domain" description="Putative oxidoreductase/dehydrogenase Rossmann-like" evidence="2">
    <location>
        <begin position="2"/>
        <end position="120"/>
    </location>
</feature>